<evidence type="ECO:0000313" key="2">
    <source>
        <dbReference type="Proteomes" id="UP001224775"/>
    </source>
</evidence>
<evidence type="ECO:0000313" key="1">
    <source>
        <dbReference type="EMBL" id="KAK1738890.1"/>
    </source>
</evidence>
<dbReference type="AlphaFoldDB" id="A0AAD8Y590"/>
<organism evidence="1 2">
    <name type="scientific">Skeletonema marinoi</name>
    <dbReference type="NCBI Taxonomy" id="267567"/>
    <lineage>
        <taxon>Eukaryota</taxon>
        <taxon>Sar</taxon>
        <taxon>Stramenopiles</taxon>
        <taxon>Ochrophyta</taxon>
        <taxon>Bacillariophyta</taxon>
        <taxon>Coscinodiscophyceae</taxon>
        <taxon>Thalassiosirophycidae</taxon>
        <taxon>Thalassiosirales</taxon>
        <taxon>Skeletonemataceae</taxon>
        <taxon>Skeletonema</taxon>
        <taxon>Skeletonema marinoi-dohrnii complex</taxon>
    </lineage>
</organism>
<proteinExistence type="predicted"/>
<accession>A0AAD8Y590</accession>
<gene>
    <name evidence="1" type="ORF">QTG54_010206</name>
</gene>
<keyword evidence="2" id="KW-1185">Reference proteome</keyword>
<dbReference type="Proteomes" id="UP001224775">
    <property type="component" value="Unassembled WGS sequence"/>
</dbReference>
<dbReference type="EMBL" id="JATAAI010000019">
    <property type="protein sequence ID" value="KAK1738890.1"/>
    <property type="molecule type" value="Genomic_DNA"/>
</dbReference>
<name>A0AAD8Y590_9STRA</name>
<sequence length="485" mass="55477">MDISALFKGLQNVFGESQYKEITENLEHIFYMRPIPYRDKEYVCVDFISEESPSDKDIINSHLSKLTYDELNALDDNGASILHLAVQYNRGGQTGSYSRMDKETNNNIIKWLLDNPAFNQEDAKGKFCSEKYVLYQDLLNPPMCRGNALHLAFAAQVPKGIQFYSENHGGEFGSTYVAGGALDIMLNHKKFARAHINSCNEDGHSVLEYALQMAMARLRKIDSIIFVGYKAFDECYDCSKIDYAEDYPSNIQKLLRCKNLRVHSTFGIVMTSNEEGNYLMPEQLVHRERRSILNLTPTKGMKVFIKLCTQYYRMSGGKRDTIVNAILMDNVGQLPDSVKAQSMSVCISSQSRGEWIFNPCKLSDKKIGAVVRKFFVKHADSALYAIQRYTSITCFAMSGMHCVKDIRCLVNFGRTYWLMQVTEMKIVLVWKDCLTLMTRFRTQSSIFLWGYTVMCQQEVGRTCPRRCMGSNFSICWTTTKFPSES</sequence>
<dbReference type="InterPro" id="IPR036770">
    <property type="entry name" value="Ankyrin_rpt-contain_sf"/>
</dbReference>
<comment type="caution">
    <text evidence="1">The sequence shown here is derived from an EMBL/GenBank/DDBJ whole genome shotgun (WGS) entry which is preliminary data.</text>
</comment>
<dbReference type="Gene3D" id="1.25.40.20">
    <property type="entry name" value="Ankyrin repeat-containing domain"/>
    <property type="match status" value="1"/>
</dbReference>
<reference evidence="1" key="1">
    <citation type="submission" date="2023-06" db="EMBL/GenBank/DDBJ databases">
        <title>Survivors Of The Sea: Transcriptome response of Skeletonema marinoi to long-term dormancy.</title>
        <authorList>
            <person name="Pinder M.I.M."/>
            <person name="Kourtchenko O."/>
            <person name="Robertson E.K."/>
            <person name="Larsson T."/>
            <person name="Maumus F."/>
            <person name="Osuna-Cruz C.M."/>
            <person name="Vancaester E."/>
            <person name="Stenow R."/>
            <person name="Vandepoele K."/>
            <person name="Ploug H."/>
            <person name="Bruchert V."/>
            <person name="Godhe A."/>
            <person name="Topel M."/>
        </authorList>
    </citation>
    <scope>NUCLEOTIDE SEQUENCE</scope>
    <source>
        <strain evidence="1">R05AC</strain>
    </source>
</reference>
<protein>
    <submittedName>
        <fullName evidence="1">Uncharacterized protein</fullName>
    </submittedName>
</protein>